<dbReference type="EMBL" id="WACR01000006">
    <property type="protein sequence ID" value="KAB1063930.1"/>
    <property type="molecule type" value="Genomic_DNA"/>
</dbReference>
<feature type="domain" description="GEVED" evidence="3">
    <location>
        <begin position="99"/>
        <end position="176"/>
    </location>
</feature>
<evidence type="ECO:0000256" key="1">
    <source>
        <dbReference type="ARBA" id="ARBA00022729"/>
    </source>
</evidence>
<dbReference type="OrthoDB" id="1113525at2"/>
<gene>
    <name evidence="4" type="ORF">F3059_07790</name>
</gene>
<comment type="caution">
    <text evidence="4">The sequence shown here is derived from an EMBL/GenBank/DDBJ whole genome shotgun (WGS) entry which is preliminary data.</text>
</comment>
<keyword evidence="5" id="KW-1185">Reference proteome</keyword>
<keyword evidence="1" id="KW-0732">Signal</keyword>
<evidence type="ECO:0000313" key="5">
    <source>
        <dbReference type="Proteomes" id="UP000435357"/>
    </source>
</evidence>
<dbReference type="RefSeq" id="WP_151167934.1">
    <property type="nucleotide sequence ID" value="NZ_WACR01000006.1"/>
</dbReference>
<proteinExistence type="predicted"/>
<protein>
    <submittedName>
        <fullName evidence="4">T9SS type A sorting domain-containing protein</fullName>
    </submittedName>
</protein>
<dbReference type="Proteomes" id="UP000435357">
    <property type="component" value="Unassembled WGS sequence"/>
</dbReference>
<dbReference type="Gene3D" id="2.60.120.260">
    <property type="entry name" value="Galactose-binding domain-like"/>
    <property type="match status" value="1"/>
</dbReference>
<reference evidence="4 5" key="1">
    <citation type="submission" date="2019-09" db="EMBL/GenBank/DDBJ databases">
        <title>Genomes of Cryomorphaceae.</title>
        <authorList>
            <person name="Bowman J.P."/>
        </authorList>
    </citation>
    <scope>NUCLEOTIDE SEQUENCE [LARGE SCALE GENOMIC DNA]</scope>
    <source>
        <strain evidence="4 5">KCTC 52047</strain>
    </source>
</reference>
<name>A0A6N6M3R9_9FLAO</name>
<organism evidence="4 5">
    <name type="scientific">Salibacter halophilus</name>
    <dbReference type="NCBI Taxonomy" id="1803916"/>
    <lineage>
        <taxon>Bacteria</taxon>
        <taxon>Pseudomonadati</taxon>
        <taxon>Bacteroidota</taxon>
        <taxon>Flavobacteriia</taxon>
        <taxon>Flavobacteriales</taxon>
        <taxon>Salibacteraceae</taxon>
        <taxon>Salibacter</taxon>
    </lineage>
</organism>
<dbReference type="Pfam" id="PF20009">
    <property type="entry name" value="GEVED"/>
    <property type="match status" value="1"/>
</dbReference>
<dbReference type="NCBIfam" id="TIGR04183">
    <property type="entry name" value="Por_Secre_tail"/>
    <property type="match status" value="1"/>
</dbReference>
<evidence type="ECO:0000313" key="4">
    <source>
        <dbReference type="EMBL" id="KAB1063930.1"/>
    </source>
</evidence>
<dbReference type="InterPro" id="IPR045474">
    <property type="entry name" value="GEVED"/>
</dbReference>
<feature type="domain" description="Secretion system C-terminal sorting" evidence="2">
    <location>
        <begin position="789"/>
        <end position="858"/>
    </location>
</feature>
<accession>A0A6N6M3R9</accession>
<dbReference type="Pfam" id="PF18962">
    <property type="entry name" value="Por_Secre_tail"/>
    <property type="match status" value="1"/>
</dbReference>
<evidence type="ECO:0000259" key="2">
    <source>
        <dbReference type="Pfam" id="PF18962"/>
    </source>
</evidence>
<evidence type="ECO:0000259" key="3">
    <source>
        <dbReference type="Pfam" id="PF20009"/>
    </source>
</evidence>
<dbReference type="AlphaFoldDB" id="A0A6N6M3R9"/>
<dbReference type="InterPro" id="IPR026444">
    <property type="entry name" value="Secre_tail"/>
</dbReference>
<sequence>MKHKLQGAIAFAALAFLSFKTDKVLAQYCTGGPSSTSDSNVEQVDITGENATSISHTGCPGVIGVDTLTAQSVELMPGNSYSMDITFGTCGLDYPGVGAVWIDYNQNQVFDSNELIGSSSGTPGSGNWSGPVTFNFTVPYFASAGSTRMRVLQEEGGSLPANSCSSFSWGSLMDFTADILQAPQVKDAGISGINQLGSSCDLALSDSVRIDIFNNGTVDIDTIYSYYVVNGTDTVVDSVYTTITPGSTYTYAFDDLIDASNEGLYTVESWIDVPNDSVASNDTLSQPMAFYHITTYSSLPYLDDFDDAYSEWNVEGASPSWARGIPNNTTINSAASSPNAWVTNLTGSYNSSEDSYLYSPCFDFSNLTVEPNVRFDLWRASESGYDGMQLQVSLDTGNTWIPVGSDTTGMNWYNNSNTFGGTFSPDFLWDGDNNGWVEVEHELDSLMGEPSVQFRFNFKSDIVLNYEGVGVDNFAISPYPELNVNDTVFVCQDGNYNPQLGEGTYEWLSENSQGASVIQSDSVYSFIGEDEFFITQAELDYENIAGFGLVDTIVLAHYPRPMINTPDTGLCQGEQMQIEVITNLADTTFNNAYNWSTGGSQQQININNPGQYSVTVVDPFGCNFSDTVQLAGYPDPSVNLGSDTVICEGEELLITAGTGFSSYNWSTNSTTDQINVEQSGTYVVTVTNQFGCENVDDKTVTVLDPPNIDLGGDINDGPGIYTFDAGSGYESYIWSNGDSTQTTEYGIASSNTVWVEVTDENGCVGRDEIFIDVIMSNEEKLAQVDSWKVYPNPAKTRTTIQINLNHEAQVDLTVMSTTGAVVDRIQKGLSAGQNQINLPLSNLESGVYFIDARIDGESLGQMKLIKQ</sequence>